<keyword evidence="4" id="KW-1185">Reference proteome</keyword>
<dbReference type="PANTHER" id="PTHR47022:SF1">
    <property type="entry name" value="BTB AND MATH DOMAIN-CONTAINING PROTEIN 36-RELATED"/>
    <property type="match status" value="1"/>
</dbReference>
<dbReference type="OrthoDB" id="5857890at2759"/>
<dbReference type="Gene3D" id="3.30.710.10">
    <property type="entry name" value="Potassium Channel Kv1.1, Chain A"/>
    <property type="match status" value="1"/>
</dbReference>
<dbReference type="InterPro" id="IPR011333">
    <property type="entry name" value="SKP1/BTB/POZ_sf"/>
</dbReference>
<sequence>MENTRFDYDSRSGIGFPFFVEWDLIIDSEHGYTVHQDLQIEAKIQILKISGLPNPREIDFSSPNSLSDAVLVVEGREIHVHRQFLAILSPYFAALFFGKFEESSCEKIQIESVDLEAFVAFLGVLYRSGKALSGEITDVTLKLWILASNIALICSLADRNKRGERGTETNSSEQIRLLYSRGKSFPPNCSNSFIPGRLYKVILLLAFSDLPGPQLLT</sequence>
<feature type="domain" description="BTB" evidence="1">
    <location>
        <begin position="67"/>
        <end position="134"/>
    </location>
</feature>
<comment type="caution">
    <text evidence="3">The sequence shown here is derived from an EMBL/GenBank/DDBJ whole genome shotgun (WGS) entry which is preliminary data.</text>
</comment>
<evidence type="ECO:0000259" key="1">
    <source>
        <dbReference type="PROSITE" id="PS50097"/>
    </source>
</evidence>
<dbReference type="Pfam" id="PF00651">
    <property type="entry name" value="BTB"/>
    <property type="match status" value="1"/>
</dbReference>
<name>A0A4U5MQJ5_STECR</name>
<evidence type="ECO:0000313" key="4">
    <source>
        <dbReference type="Proteomes" id="UP000298663"/>
    </source>
</evidence>
<gene>
    <name evidence="3" type="ORF">L596_019272</name>
</gene>
<protein>
    <recommendedName>
        <fullName evidence="5">BTB domain-containing protein</fullName>
    </recommendedName>
</protein>
<dbReference type="EMBL" id="AZBU02000006">
    <property type="protein sequence ID" value="TKR71722.1"/>
    <property type="molecule type" value="Genomic_DNA"/>
</dbReference>
<evidence type="ECO:0000313" key="3">
    <source>
        <dbReference type="EMBL" id="TKR71722.1"/>
    </source>
</evidence>
<dbReference type="PANTHER" id="PTHR47022">
    <property type="entry name" value="BTB AND MATH DOMAIN-CONTAINING PROTEIN 36-RELATED"/>
    <property type="match status" value="1"/>
</dbReference>
<dbReference type="Proteomes" id="UP000298663">
    <property type="component" value="Unassembled WGS sequence"/>
</dbReference>
<dbReference type="SMART" id="SM00225">
    <property type="entry name" value="BTB"/>
    <property type="match status" value="1"/>
</dbReference>
<dbReference type="InterPro" id="IPR002083">
    <property type="entry name" value="MATH/TRAF_dom"/>
</dbReference>
<dbReference type="PROSITE" id="PS50144">
    <property type="entry name" value="MATH"/>
    <property type="match status" value="1"/>
</dbReference>
<dbReference type="CDD" id="cd18186">
    <property type="entry name" value="BTB_POZ_ZBTB_KLHL-like"/>
    <property type="match status" value="1"/>
</dbReference>
<dbReference type="STRING" id="34508.A0A4U5MQJ5"/>
<reference evidence="3 4" key="2">
    <citation type="journal article" date="2019" name="G3 (Bethesda)">
        <title>Hybrid Assembly of the Genome of the Entomopathogenic Nematode Steinernema carpocapsae Identifies the X-Chromosome.</title>
        <authorList>
            <person name="Serra L."/>
            <person name="Macchietto M."/>
            <person name="Macias-Munoz A."/>
            <person name="McGill C.J."/>
            <person name="Rodriguez I.M."/>
            <person name="Rodriguez B."/>
            <person name="Murad R."/>
            <person name="Mortazavi A."/>
        </authorList>
    </citation>
    <scope>NUCLEOTIDE SEQUENCE [LARGE SCALE GENOMIC DNA]</scope>
    <source>
        <strain evidence="3 4">ALL</strain>
    </source>
</reference>
<evidence type="ECO:0000259" key="2">
    <source>
        <dbReference type="PROSITE" id="PS50144"/>
    </source>
</evidence>
<evidence type="ECO:0008006" key="5">
    <source>
        <dbReference type="Google" id="ProtNLM"/>
    </source>
</evidence>
<proteinExistence type="predicted"/>
<dbReference type="PROSITE" id="PS50097">
    <property type="entry name" value="BTB"/>
    <property type="match status" value="1"/>
</dbReference>
<dbReference type="AlphaFoldDB" id="A0A4U5MQJ5"/>
<feature type="domain" description="MATH" evidence="2">
    <location>
        <begin position="1"/>
        <end position="44"/>
    </location>
</feature>
<reference evidence="3 4" key="1">
    <citation type="journal article" date="2015" name="Genome Biol.">
        <title>Comparative genomics of Steinernema reveals deeply conserved gene regulatory networks.</title>
        <authorList>
            <person name="Dillman A.R."/>
            <person name="Macchietto M."/>
            <person name="Porter C.F."/>
            <person name="Rogers A."/>
            <person name="Williams B."/>
            <person name="Antoshechkin I."/>
            <person name="Lee M.M."/>
            <person name="Goodwin Z."/>
            <person name="Lu X."/>
            <person name="Lewis E.E."/>
            <person name="Goodrich-Blair H."/>
            <person name="Stock S.P."/>
            <person name="Adams B.J."/>
            <person name="Sternberg P.W."/>
            <person name="Mortazavi A."/>
        </authorList>
    </citation>
    <scope>NUCLEOTIDE SEQUENCE [LARGE SCALE GENOMIC DNA]</scope>
    <source>
        <strain evidence="3 4">ALL</strain>
    </source>
</reference>
<dbReference type="SUPFAM" id="SSF54695">
    <property type="entry name" value="POZ domain"/>
    <property type="match status" value="1"/>
</dbReference>
<dbReference type="InterPro" id="IPR000210">
    <property type="entry name" value="BTB/POZ_dom"/>
</dbReference>
<organism evidence="3 4">
    <name type="scientific">Steinernema carpocapsae</name>
    <name type="common">Entomopathogenic nematode</name>
    <dbReference type="NCBI Taxonomy" id="34508"/>
    <lineage>
        <taxon>Eukaryota</taxon>
        <taxon>Metazoa</taxon>
        <taxon>Ecdysozoa</taxon>
        <taxon>Nematoda</taxon>
        <taxon>Chromadorea</taxon>
        <taxon>Rhabditida</taxon>
        <taxon>Tylenchina</taxon>
        <taxon>Panagrolaimomorpha</taxon>
        <taxon>Strongyloidoidea</taxon>
        <taxon>Steinernematidae</taxon>
        <taxon>Steinernema</taxon>
    </lineage>
</organism>
<accession>A0A4U5MQJ5</accession>